<feature type="active site" evidence="10 11">
    <location>
        <position position="142"/>
    </location>
</feature>
<accession>A0A917KHY5</accession>
<dbReference type="InterPro" id="IPR033129">
    <property type="entry name" value="PEPCASE_His_AS"/>
</dbReference>
<evidence type="ECO:0000256" key="2">
    <source>
        <dbReference type="ARBA" id="ARBA00003670"/>
    </source>
</evidence>
<name>A0A917KHY5_9BACL</name>
<dbReference type="InterPro" id="IPR015813">
    <property type="entry name" value="Pyrv/PenolPyrv_kinase-like_dom"/>
</dbReference>
<comment type="function">
    <text evidence="2 10">Forms oxaloacetate, a four-carbon dicarboxylic acid source for the tricarboxylic acid cycle.</text>
</comment>
<comment type="subunit">
    <text evidence="10">Homotetramer.</text>
</comment>
<dbReference type="SUPFAM" id="SSF51621">
    <property type="entry name" value="Phosphoenolpyruvate/pyruvate domain"/>
    <property type="match status" value="1"/>
</dbReference>
<dbReference type="InterPro" id="IPR022805">
    <property type="entry name" value="PEP_COase_bac/pln-type"/>
</dbReference>
<reference evidence="13" key="2">
    <citation type="submission" date="2020-09" db="EMBL/GenBank/DDBJ databases">
        <authorList>
            <person name="Sun Q."/>
            <person name="Ohkuma M."/>
        </authorList>
    </citation>
    <scope>NUCLEOTIDE SEQUENCE</scope>
    <source>
        <strain evidence="13">JCM 18487</strain>
    </source>
</reference>
<dbReference type="InterPro" id="IPR021135">
    <property type="entry name" value="PEP_COase"/>
</dbReference>
<evidence type="ECO:0000256" key="1">
    <source>
        <dbReference type="ARBA" id="ARBA00001946"/>
    </source>
</evidence>
<keyword evidence="8 10" id="KW-0120">Carbon dioxide fixation</keyword>
<dbReference type="HAMAP" id="MF_00595">
    <property type="entry name" value="PEPcase_type1"/>
    <property type="match status" value="1"/>
</dbReference>
<sequence length="909" mass="103123">MSESLLHRDVRILGNLLGEVIIEQCGRHVFDLVENIRLAAKELRANDTPDNQEKFLATVRAVPEHLRSDVIRAFTIYFQLVNIAEQNHRIRRKRDYERNVGSQPQRGSIRAAVLQLKESGATAEAVAALIDQLGIELVLTAHPTEATRRTVLEKHQRIAYILEQFDNPLLGPREIRNLERSLKAEVVGLWQTSAIRRRRPTVLEEVRNGLYFLDEILFDVLPQVHLMLEEQLSEAYPDRHWEVPSFLRFGSWMGGDRDGNPNVTAELTFQTLLLHFDLALRKYEERLRELGRVLSQSLRVVGVSQELIASLGGKDVPDEPYRAKVDQILRRLEATRQRFHGQEADADAYTDGPGGLIADLKLIEDSLVANRGQVIAETQVRPLIRQVELFGFHMATLDIRQSSDVHEAAVAELLDLAGIPGYAAMAEAEKIRLLTELLQEPRLLCNPYMQHSPQTQEVLAVFHTIRRGQDLFGPECIQNYLISMTEGVSDLLEVLLLAKEAGLLLWHKDGRATSRLHVVPLFETIADLRHAPEVVRQLFENPVFRRHLAARGNRQEIMLGYSDSNKDGGYLTANWELYKCQKAICHIAAEHGIRVKFFHGRGGALGRGGGPIGRSIMAQPPEALQGKVKITEQGEIISQRYSHPGIAIRSLESAVAAVILGSMNVQTAEMREQEQRWSRIVEQLSEDSFRTYQDLVYRDPDFLTYFQESTPISEIGELNIGSRPAKRRDSTRIQDLRAIPWTFSWTQNRTLLPAWYGFGTAVEHYLQAHPEAVADFRQMYRQWPFFNALIENLQMALAKADMLIAAQYQTLVGDPRVAERIFSQVRAEYERTKRAVLTIIGIGEILENSPVIQESIRLRNPYVDPLSFFQVMLLRELRACAHDTPEGRQKLDTVLLTINGIAAGLRNTG</sequence>
<keyword evidence="6 10" id="KW-0460">Magnesium</keyword>
<evidence type="ECO:0000256" key="12">
    <source>
        <dbReference type="PROSITE-ProRule" id="PRU10112"/>
    </source>
</evidence>
<feature type="active site" evidence="10 12">
    <location>
        <position position="566"/>
    </location>
</feature>
<dbReference type="AlphaFoldDB" id="A0A917KHY5"/>
<evidence type="ECO:0000313" key="14">
    <source>
        <dbReference type="Proteomes" id="UP000637695"/>
    </source>
</evidence>
<evidence type="ECO:0000256" key="5">
    <source>
        <dbReference type="ARBA" id="ARBA00022419"/>
    </source>
</evidence>
<dbReference type="InterPro" id="IPR018129">
    <property type="entry name" value="PEP_COase_Lys_AS"/>
</dbReference>
<evidence type="ECO:0000256" key="9">
    <source>
        <dbReference type="ARBA" id="ARBA00048995"/>
    </source>
</evidence>
<evidence type="ECO:0000256" key="7">
    <source>
        <dbReference type="ARBA" id="ARBA00023239"/>
    </source>
</evidence>
<keyword evidence="14" id="KW-1185">Reference proteome</keyword>
<dbReference type="EMBL" id="BMOY01000056">
    <property type="protein sequence ID" value="GGJ13589.1"/>
    <property type="molecule type" value="Genomic_DNA"/>
</dbReference>
<organism evidence="13 14">
    <name type="scientific">Alicyclobacillus cellulosilyticus</name>
    <dbReference type="NCBI Taxonomy" id="1003997"/>
    <lineage>
        <taxon>Bacteria</taxon>
        <taxon>Bacillati</taxon>
        <taxon>Bacillota</taxon>
        <taxon>Bacilli</taxon>
        <taxon>Bacillales</taxon>
        <taxon>Alicyclobacillaceae</taxon>
        <taxon>Alicyclobacillus</taxon>
    </lineage>
</organism>
<dbReference type="PRINTS" id="PR00150">
    <property type="entry name" value="PEPCARBXLASE"/>
</dbReference>
<gene>
    <name evidence="10 13" type="primary">ppc</name>
    <name evidence="13" type="ORF">GCM10010885_23610</name>
</gene>
<dbReference type="RefSeq" id="WP_188883362.1">
    <property type="nucleotide sequence ID" value="NZ_BMOY01000056.1"/>
</dbReference>
<reference evidence="13" key="1">
    <citation type="journal article" date="2014" name="Int. J. Syst. Evol. Microbiol.">
        <title>Complete genome sequence of Corynebacterium casei LMG S-19264T (=DSM 44701T), isolated from a smear-ripened cheese.</title>
        <authorList>
            <consortium name="US DOE Joint Genome Institute (JGI-PGF)"/>
            <person name="Walter F."/>
            <person name="Albersmeier A."/>
            <person name="Kalinowski J."/>
            <person name="Ruckert C."/>
        </authorList>
    </citation>
    <scope>NUCLEOTIDE SEQUENCE</scope>
    <source>
        <strain evidence="13">JCM 18487</strain>
    </source>
</reference>
<dbReference type="PROSITE" id="PS00781">
    <property type="entry name" value="PEPCASE_1"/>
    <property type="match status" value="1"/>
</dbReference>
<dbReference type="PANTHER" id="PTHR30523:SF6">
    <property type="entry name" value="PHOSPHOENOLPYRUVATE CARBOXYLASE"/>
    <property type="match status" value="1"/>
</dbReference>
<evidence type="ECO:0000256" key="6">
    <source>
        <dbReference type="ARBA" id="ARBA00022842"/>
    </source>
</evidence>
<dbReference type="NCBIfam" id="NF000584">
    <property type="entry name" value="PRK00009.1"/>
    <property type="match status" value="1"/>
</dbReference>
<keyword evidence="7 10" id="KW-0456">Lyase</keyword>
<comment type="caution">
    <text evidence="13">The sequence shown here is derived from an EMBL/GenBank/DDBJ whole genome shotgun (WGS) entry which is preliminary data.</text>
</comment>
<dbReference type="GO" id="GO:0008964">
    <property type="term" value="F:phosphoenolpyruvate carboxylase activity"/>
    <property type="evidence" value="ECO:0007669"/>
    <property type="project" value="UniProtKB-UniRule"/>
</dbReference>
<proteinExistence type="inferred from homology"/>
<evidence type="ECO:0000256" key="3">
    <source>
        <dbReference type="ARBA" id="ARBA00008346"/>
    </source>
</evidence>
<dbReference type="Pfam" id="PF00311">
    <property type="entry name" value="PEPcase"/>
    <property type="match status" value="1"/>
</dbReference>
<dbReference type="Proteomes" id="UP000637695">
    <property type="component" value="Unassembled WGS sequence"/>
</dbReference>
<comment type="cofactor">
    <cofactor evidence="1 10">
        <name>Mg(2+)</name>
        <dbReference type="ChEBI" id="CHEBI:18420"/>
    </cofactor>
</comment>
<comment type="catalytic activity">
    <reaction evidence="9 10">
        <text>oxaloacetate + phosphate = phosphoenolpyruvate + hydrogencarbonate</text>
        <dbReference type="Rhea" id="RHEA:28370"/>
        <dbReference type="ChEBI" id="CHEBI:16452"/>
        <dbReference type="ChEBI" id="CHEBI:17544"/>
        <dbReference type="ChEBI" id="CHEBI:43474"/>
        <dbReference type="ChEBI" id="CHEBI:58702"/>
        <dbReference type="EC" id="4.1.1.31"/>
    </reaction>
</comment>
<dbReference type="GO" id="GO:0006107">
    <property type="term" value="P:oxaloacetate metabolic process"/>
    <property type="evidence" value="ECO:0007669"/>
    <property type="project" value="UniProtKB-UniRule"/>
</dbReference>
<evidence type="ECO:0000256" key="10">
    <source>
        <dbReference type="HAMAP-Rule" id="MF_00595"/>
    </source>
</evidence>
<dbReference type="GO" id="GO:0000287">
    <property type="term" value="F:magnesium ion binding"/>
    <property type="evidence" value="ECO:0007669"/>
    <property type="project" value="UniProtKB-UniRule"/>
</dbReference>
<dbReference type="EC" id="4.1.1.31" evidence="4 10"/>
<comment type="similarity">
    <text evidence="3 10">Belongs to the PEPCase type 1 family.</text>
</comment>
<dbReference type="Gene3D" id="1.20.1440.90">
    <property type="entry name" value="Phosphoenolpyruvate/pyruvate domain"/>
    <property type="match status" value="1"/>
</dbReference>
<evidence type="ECO:0000313" key="13">
    <source>
        <dbReference type="EMBL" id="GGJ13589.1"/>
    </source>
</evidence>
<evidence type="ECO:0000256" key="4">
    <source>
        <dbReference type="ARBA" id="ARBA00012305"/>
    </source>
</evidence>
<dbReference type="PROSITE" id="PS00393">
    <property type="entry name" value="PEPCASE_2"/>
    <property type="match status" value="1"/>
</dbReference>
<dbReference type="GO" id="GO:0015977">
    <property type="term" value="P:carbon fixation"/>
    <property type="evidence" value="ECO:0007669"/>
    <property type="project" value="UniProtKB-UniRule"/>
</dbReference>
<evidence type="ECO:0000256" key="11">
    <source>
        <dbReference type="PROSITE-ProRule" id="PRU10111"/>
    </source>
</evidence>
<evidence type="ECO:0000256" key="8">
    <source>
        <dbReference type="ARBA" id="ARBA00023300"/>
    </source>
</evidence>
<dbReference type="PANTHER" id="PTHR30523">
    <property type="entry name" value="PHOSPHOENOLPYRUVATE CARBOXYLASE"/>
    <property type="match status" value="1"/>
</dbReference>
<dbReference type="GO" id="GO:0005829">
    <property type="term" value="C:cytosol"/>
    <property type="evidence" value="ECO:0007669"/>
    <property type="project" value="TreeGrafter"/>
</dbReference>
<dbReference type="GO" id="GO:0006099">
    <property type="term" value="P:tricarboxylic acid cycle"/>
    <property type="evidence" value="ECO:0007669"/>
    <property type="project" value="InterPro"/>
</dbReference>
<protein>
    <recommendedName>
        <fullName evidence="5 10">Phosphoenolpyruvate carboxylase</fullName>
        <shortName evidence="10">PEPC</shortName>
        <shortName evidence="10">PEPCase</shortName>
        <ecNumber evidence="4 10">4.1.1.31</ecNumber>
    </recommendedName>
</protein>